<evidence type="ECO:0000256" key="1">
    <source>
        <dbReference type="ARBA" id="ARBA00004382"/>
    </source>
</evidence>
<accession>A0A2A8D1X8</accession>
<dbReference type="SUPFAM" id="SSF109998">
    <property type="entry name" value="Triger factor/SurA peptide-binding domain-like"/>
    <property type="match status" value="1"/>
</dbReference>
<dbReference type="PROSITE" id="PS50198">
    <property type="entry name" value="PPIC_PPIASE_2"/>
    <property type="match status" value="1"/>
</dbReference>
<evidence type="ECO:0000313" key="14">
    <source>
        <dbReference type="EMBL" id="PEN14972.1"/>
    </source>
</evidence>
<evidence type="ECO:0000256" key="9">
    <source>
        <dbReference type="ARBA" id="ARBA00040743"/>
    </source>
</evidence>
<evidence type="ECO:0000256" key="4">
    <source>
        <dbReference type="ARBA" id="ARBA00022692"/>
    </source>
</evidence>
<evidence type="ECO:0000256" key="12">
    <source>
        <dbReference type="SAM" id="Phobius"/>
    </source>
</evidence>
<comment type="caution">
    <text evidence="14">The sequence shown here is derived from an EMBL/GenBank/DDBJ whole genome shotgun (WGS) entry which is preliminary data.</text>
</comment>
<evidence type="ECO:0000256" key="11">
    <source>
        <dbReference type="PROSITE-ProRule" id="PRU00278"/>
    </source>
</evidence>
<sequence>MGVMNNLRQNTGVVLWILVFSFGVIWVLQDSQAFDAIGAQPRDIAVVNGEAIPYQEYQQTLEQLRERAREQSDGELTQAQRDQLEEQAYDQLVTSRLLEQEMERLGITVTNAELLDMVYGENPHPIIRQQFADSTGEINYQLLNNFAQNPEAKATWAQIENYMREQRRQQKMSNIVQATVHVSDADVKNYYERQNTNADIRYVLQRYASVPNDSVNVSDADLEAYYDENKEDFSRERTYTIQYVQQEKLATEQDTQLVRDDLRRLKEEFAAADDDSTFLQINASAQDYSKEYRTPDQMPSGVASAIYENLEPGTVVGPIFANNAGHLLKIKDTRPADQTYVHASHILLRVGESAGDETVAEIRSRIEALQDSLNQGASFADLAKRHSADGSASRGGDLGWFTRDRMVEPFANAAFGAEAGEVVGPVRTRFGFHLIKVQQKTSEAVQYADMAYSLDPSPATLNDFQAKLEDIAYFSEDGGDFEEEAQNAGYDVRTVQVEEDARNIPGVGRSASLMRFLSEADEGQISNVYELDDKFILAKVTGITEEGYRPFEDVKNEIRPRVLTQKKKDIVLGQMRSAMNGANLDALASALGTRVRTKTGLNFGTRRVAGLGNDRSIIGVAFGLDVGATSGVMEGENAAYVVNVTNRTEPAELTEEKREQIRQQLLAQEQRQIAQQYISGLRENAEITDNRSKLLN</sequence>
<evidence type="ECO:0000313" key="15">
    <source>
        <dbReference type="Proteomes" id="UP000220102"/>
    </source>
</evidence>
<evidence type="ECO:0000256" key="2">
    <source>
        <dbReference type="ARBA" id="ARBA00022475"/>
    </source>
</evidence>
<organism evidence="14 15">
    <name type="scientific">Longibacter salinarum</name>
    <dbReference type="NCBI Taxonomy" id="1850348"/>
    <lineage>
        <taxon>Bacteria</taxon>
        <taxon>Pseudomonadati</taxon>
        <taxon>Rhodothermota</taxon>
        <taxon>Rhodothermia</taxon>
        <taxon>Rhodothermales</taxon>
        <taxon>Salisaetaceae</taxon>
        <taxon>Longibacter</taxon>
    </lineage>
</organism>
<evidence type="ECO:0000256" key="5">
    <source>
        <dbReference type="ARBA" id="ARBA00022989"/>
    </source>
</evidence>
<evidence type="ECO:0000256" key="10">
    <source>
        <dbReference type="ARBA" id="ARBA00042775"/>
    </source>
</evidence>
<keyword evidence="2" id="KW-1003">Cell membrane</keyword>
<dbReference type="EMBL" id="PDEQ01000001">
    <property type="protein sequence ID" value="PEN14972.1"/>
    <property type="molecule type" value="Genomic_DNA"/>
</dbReference>
<dbReference type="Pfam" id="PF13623">
    <property type="entry name" value="SurA_N_2"/>
    <property type="match status" value="1"/>
</dbReference>
<dbReference type="Pfam" id="PF13616">
    <property type="entry name" value="Rotamase_3"/>
    <property type="match status" value="1"/>
</dbReference>
<dbReference type="InterPro" id="IPR000297">
    <property type="entry name" value="PPIase_PpiC"/>
</dbReference>
<keyword evidence="3" id="KW-0997">Cell inner membrane</keyword>
<keyword evidence="7" id="KW-0143">Chaperone</keyword>
<keyword evidence="5 12" id="KW-1133">Transmembrane helix</keyword>
<evidence type="ECO:0000256" key="6">
    <source>
        <dbReference type="ARBA" id="ARBA00023136"/>
    </source>
</evidence>
<name>A0A2A8D1X8_9BACT</name>
<feature type="transmembrane region" description="Helical" evidence="12">
    <location>
        <begin position="12"/>
        <end position="28"/>
    </location>
</feature>
<keyword evidence="6 12" id="KW-0472">Membrane</keyword>
<keyword evidence="11 14" id="KW-0413">Isomerase</keyword>
<dbReference type="Proteomes" id="UP000220102">
    <property type="component" value="Unassembled WGS sequence"/>
</dbReference>
<dbReference type="OrthoDB" id="9812372at2"/>
<gene>
    <name evidence="14" type="ORF">CRI94_01375</name>
</gene>
<proteinExistence type="inferred from homology"/>
<dbReference type="Gene3D" id="1.10.4030.10">
    <property type="entry name" value="Porin chaperone SurA, peptide-binding domain"/>
    <property type="match status" value="1"/>
</dbReference>
<feature type="domain" description="PpiC" evidence="13">
    <location>
        <begin position="338"/>
        <end position="439"/>
    </location>
</feature>
<evidence type="ECO:0000256" key="3">
    <source>
        <dbReference type="ARBA" id="ARBA00022519"/>
    </source>
</evidence>
<evidence type="ECO:0000256" key="7">
    <source>
        <dbReference type="ARBA" id="ARBA00023186"/>
    </source>
</evidence>
<dbReference type="Gene3D" id="3.10.50.40">
    <property type="match status" value="1"/>
</dbReference>
<comment type="subcellular location">
    <subcellularLocation>
        <location evidence="1">Cell inner membrane</location>
        <topology evidence="1">Single-pass type II membrane protein</topology>
        <orientation evidence="1">Periplasmic side</orientation>
    </subcellularLocation>
</comment>
<dbReference type="InterPro" id="IPR046357">
    <property type="entry name" value="PPIase_dom_sf"/>
</dbReference>
<evidence type="ECO:0000256" key="8">
    <source>
        <dbReference type="ARBA" id="ARBA00038408"/>
    </source>
</evidence>
<dbReference type="PROSITE" id="PS01096">
    <property type="entry name" value="PPIC_PPIASE_1"/>
    <property type="match status" value="1"/>
</dbReference>
<keyword evidence="11" id="KW-0697">Rotamase</keyword>
<dbReference type="InterPro" id="IPR027304">
    <property type="entry name" value="Trigger_fact/SurA_dom_sf"/>
</dbReference>
<dbReference type="InterPro" id="IPR052029">
    <property type="entry name" value="PpiD_chaperone"/>
</dbReference>
<keyword evidence="4 12" id="KW-0812">Transmembrane</keyword>
<protein>
    <recommendedName>
        <fullName evidence="9">Periplasmic chaperone PpiD</fullName>
    </recommendedName>
    <alternativeName>
        <fullName evidence="10">Periplasmic folding chaperone</fullName>
    </alternativeName>
</protein>
<comment type="similarity">
    <text evidence="8">Belongs to the PpiD chaperone family.</text>
</comment>
<dbReference type="GO" id="GO:0003755">
    <property type="term" value="F:peptidyl-prolyl cis-trans isomerase activity"/>
    <property type="evidence" value="ECO:0007669"/>
    <property type="project" value="UniProtKB-KW"/>
</dbReference>
<reference evidence="14 15" key="1">
    <citation type="submission" date="2017-10" db="EMBL/GenBank/DDBJ databases">
        <title>Draft genome of Longibacter Salinarum.</title>
        <authorList>
            <person name="Goh K.M."/>
            <person name="Shamsir M.S."/>
            <person name="Lim S.W."/>
        </authorList>
    </citation>
    <scope>NUCLEOTIDE SEQUENCE [LARGE SCALE GENOMIC DNA]</scope>
    <source>
        <strain evidence="14 15">KCTC 52045</strain>
    </source>
</reference>
<dbReference type="GO" id="GO:0005886">
    <property type="term" value="C:plasma membrane"/>
    <property type="evidence" value="ECO:0007669"/>
    <property type="project" value="UniProtKB-SubCell"/>
</dbReference>
<dbReference type="InterPro" id="IPR023058">
    <property type="entry name" value="PPIase_PpiC_CS"/>
</dbReference>
<dbReference type="PANTHER" id="PTHR47529">
    <property type="entry name" value="PEPTIDYL-PROLYL CIS-TRANS ISOMERASE D"/>
    <property type="match status" value="1"/>
</dbReference>
<dbReference type="SUPFAM" id="SSF54534">
    <property type="entry name" value="FKBP-like"/>
    <property type="match status" value="1"/>
</dbReference>
<dbReference type="AlphaFoldDB" id="A0A2A8D1X8"/>
<dbReference type="PANTHER" id="PTHR47529:SF1">
    <property type="entry name" value="PERIPLASMIC CHAPERONE PPID"/>
    <property type="match status" value="1"/>
</dbReference>
<keyword evidence="15" id="KW-1185">Reference proteome</keyword>
<evidence type="ECO:0000259" key="13">
    <source>
        <dbReference type="PROSITE" id="PS50198"/>
    </source>
</evidence>